<name>A0A2V4ALV9_9PSEU</name>
<reference evidence="3 4" key="1">
    <citation type="submission" date="2016-07" db="EMBL/GenBank/DDBJ databases">
        <title>Draft genome sequence of Prauserella muralis DSM 45305, isolated from a mould-covered wall in an indoor environment.</title>
        <authorList>
            <person name="Ruckert C."/>
            <person name="Albersmeier A."/>
            <person name="Jiang C.-L."/>
            <person name="Jiang Y."/>
            <person name="Kalinowski J."/>
            <person name="Schneider O."/>
            <person name="Winkler A."/>
            <person name="Zotchev S.B."/>
        </authorList>
    </citation>
    <scope>NUCLEOTIDE SEQUENCE [LARGE SCALE GENOMIC DNA]</scope>
    <source>
        <strain evidence="3 4">DSM 45305</strain>
    </source>
</reference>
<feature type="region of interest" description="Disordered" evidence="1">
    <location>
        <begin position="1"/>
        <end position="67"/>
    </location>
</feature>
<organism evidence="3 4">
    <name type="scientific">Prauserella muralis</name>
    <dbReference type="NCBI Taxonomy" id="588067"/>
    <lineage>
        <taxon>Bacteria</taxon>
        <taxon>Bacillati</taxon>
        <taxon>Actinomycetota</taxon>
        <taxon>Actinomycetes</taxon>
        <taxon>Pseudonocardiales</taxon>
        <taxon>Pseudonocardiaceae</taxon>
        <taxon>Prauserella</taxon>
    </lineage>
</organism>
<keyword evidence="2" id="KW-0812">Transmembrane</keyword>
<dbReference type="RefSeq" id="WP_211330488.1">
    <property type="nucleotide sequence ID" value="NZ_MASW01000006.1"/>
</dbReference>
<evidence type="ECO:0000313" key="4">
    <source>
        <dbReference type="Proteomes" id="UP000249915"/>
    </source>
</evidence>
<evidence type="ECO:0000313" key="3">
    <source>
        <dbReference type="EMBL" id="PXY21227.1"/>
    </source>
</evidence>
<keyword evidence="4" id="KW-1185">Reference proteome</keyword>
<keyword evidence="2" id="KW-1133">Transmembrane helix</keyword>
<protein>
    <submittedName>
        <fullName evidence="3">Uncharacterized protein</fullName>
    </submittedName>
</protein>
<feature type="transmembrane region" description="Helical" evidence="2">
    <location>
        <begin position="77"/>
        <end position="98"/>
    </location>
</feature>
<dbReference type="Proteomes" id="UP000249915">
    <property type="component" value="Unassembled WGS sequence"/>
</dbReference>
<dbReference type="SUPFAM" id="SSF81995">
    <property type="entry name" value="beta-sandwich domain of Sec23/24"/>
    <property type="match status" value="1"/>
</dbReference>
<evidence type="ECO:0000256" key="2">
    <source>
        <dbReference type="SAM" id="Phobius"/>
    </source>
</evidence>
<proteinExistence type="predicted"/>
<keyword evidence="2" id="KW-0472">Membrane</keyword>
<dbReference type="AlphaFoldDB" id="A0A2V4ALV9"/>
<feature type="compositionally biased region" description="Pro residues" evidence="1">
    <location>
        <begin position="51"/>
        <end position="66"/>
    </location>
</feature>
<sequence>MTVPPYPGQPGAGPPNPYAPPPSGQPPAFGQPPGHPPPGPYGQPAFGHPPYGQPPYGPGAFPPPPEPPRKRRLWLKIGAPVAAGIVFLLVAAGIAGWLNSGGTAQEGECLDVPEFSANAEEQPRKVACDDPKATVKVAVRVEGENGRCPEGDYDQISYDGGDTLCLMLNAKDGDCFANVSSATKGYERVECTDPSAEIRTVKIVPGSGDPQQVCSGTDAVDAVVYSRPATVICLSQPRTV</sequence>
<evidence type="ECO:0000256" key="1">
    <source>
        <dbReference type="SAM" id="MobiDB-lite"/>
    </source>
</evidence>
<dbReference type="EMBL" id="MASW01000006">
    <property type="protein sequence ID" value="PXY21227.1"/>
    <property type="molecule type" value="Genomic_DNA"/>
</dbReference>
<gene>
    <name evidence="3" type="ORF">BAY60_27625</name>
</gene>
<feature type="compositionally biased region" description="Pro residues" evidence="1">
    <location>
        <begin position="1"/>
        <end position="41"/>
    </location>
</feature>
<accession>A0A2V4ALV9</accession>
<comment type="caution">
    <text evidence="3">The sequence shown here is derived from an EMBL/GenBank/DDBJ whole genome shotgun (WGS) entry which is preliminary data.</text>
</comment>